<feature type="region of interest" description="Disordered" evidence="3">
    <location>
        <begin position="966"/>
        <end position="1023"/>
    </location>
</feature>
<reference evidence="5 6" key="1">
    <citation type="journal article" date="2017" name="Mol. Ecol.">
        <title>Comparative and population genomic landscape of Phellinus noxius: A hypervariable fungus causing root rot in trees.</title>
        <authorList>
            <person name="Chung C.L."/>
            <person name="Lee T.J."/>
            <person name="Akiba M."/>
            <person name="Lee H.H."/>
            <person name="Kuo T.H."/>
            <person name="Liu D."/>
            <person name="Ke H.M."/>
            <person name="Yokoi T."/>
            <person name="Roa M.B."/>
            <person name="Lu M.J."/>
            <person name="Chang Y.Y."/>
            <person name="Ann P.J."/>
            <person name="Tsai J.N."/>
            <person name="Chen C.Y."/>
            <person name="Tzean S.S."/>
            <person name="Ota Y."/>
            <person name="Hattori T."/>
            <person name="Sahashi N."/>
            <person name="Liou R.F."/>
            <person name="Kikuchi T."/>
            <person name="Tsai I.J."/>
        </authorList>
    </citation>
    <scope>NUCLEOTIDE SEQUENCE [LARGE SCALE GENOMIC DNA]</scope>
    <source>
        <strain evidence="5 6">FFPRI411160</strain>
    </source>
</reference>
<gene>
    <name evidence="5" type="ORF">PNOK_0917500</name>
</gene>
<feature type="domain" description="RRM" evidence="4">
    <location>
        <begin position="333"/>
        <end position="410"/>
    </location>
</feature>
<dbReference type="PANTHER" id="PTHR23003:SF64">
    <property type="entry name" value="RRM DOMAIN-CONTAINING PROTEIN"/>
    <property type="match status" value="1"/>
</dbReference>
<dbReference type="Pfam" id="PF00076">
    <property type="entry name" value="RRM_1"/>
    <property type="match status" value="2"/>
</dbReference>
<keyword evidence="1 2" id="KW-0694">RNA-binding</keyword>
<dbReference type="STRING" id="2282107.A0A286U753"/>
<keyword evidence="6" id="KW-1185">Reference proteome</keyword>
<dbReference type="InterPro" id="IPR012677">
    <property type="entry name" value="Nucleotide-bd_a/b_plait_sf"/>
</dbReference>
<feature type="region of interest" description="Disordered" evidence="3">
    <location>
        <begin position="867"/>
        <end position="931"/>
    </location>
</feature>
<feature type="compositionally biased region" description="Polar residues" evidence="3">
    <location>
        <begin position="968"/>
        <end position="989"/>
    </location>
</feature>
<dbReference type="InterPro" id="IPR050374">
    <property type="entry name" value="RRT5_SRSF_SR"/>
</dbReference>
<name>A0A286U753_9AGAM</name>
<dbReference type="PANTHER" id="PTHR23003">
    <property type="entry name" value="RNA RECOGNITION MOTIF RRM DOMAIN CONTAINING PROTEIN"/>
    <property type="match status" value="1"/>
</dbReference>
<evidence type="ECO:0000256" key="2">
    <source>
        <dbReference type="PROSITE-ProRule" id="PRU00176"/>
    </source>
</evidence>
<evidence type="ECO:0000259" key="4">
    <source>
        <dbReference type="PROSITE" id="PS50102"/>
    </source>
</evidence>
<accession>A0A286U753</accession>
<dbReference type="Proteomes" id="UP000217199">
    <property type="component" value="Unassembled WGS sequence"/>
</dbReference>
<feature type="region of interest" description="Disordered" evidence="3">
    <location>
        <begin position="416"/>
        <end position="436"/>
    </location>
</feature>
<dbReference type="InterPro" id="IPR035979">
    <property type="entry name" value="RBD_domain_sf"/>
</dbReference>
<dbReference type="SMART" id="SM00360">
    <property type="entry name" value="RRM"/>
    <property type="match status" value="2"/>
</dbReference>
<dbReference type="FunFam" id="3.30.70.330:FF:000145">
    <property type="entry name" value="Putative RNP domain-containing protein"/>
    <property type="match status" value="2"/>
</dbReference>
<dbReference type="Gene3D" id="3.30.70.330">
    <property type="match status" value="2"/>
</dbReference>
<dbReference type="GO" id="GO:0003729">
    <property type="term" value="F:mRNA binding"/>
    <property type="evidence" value="ECO:0007669"/>
    <property type="project" value="TreeGrafter"/>
</dbReference>
<dbReference type="GO" id="GO:1990904">
    <property type="term" value="C:ribonucleoprotein complex"/>
    <property type="evidence" value="ECO:0007669"/>
    <property type="project" value="TreeGrafter"/>
</dbReference>
<feature type="compositionally biased region" description="Low complexity" evidence="3">
    <location>
        <begin position="18"/>
        <end position="42"/>
    </location>
</feature>
<dbReference type="PROSITE" id="PS50102">
    <property type="entry name" value="RRM"/>
    <property type="match status" value="2"/>
</dbReference>
<organism evidence="5 6">
    <name type="scientific">Pyrrhoderma noxium</name>
    <dbReference type="NCBI Taxonomy" id="2282107"/>
    <lineage>
        <taxon>Eukaryota</taxon>
        <taxon>Fungi</taxon>
        <taxon>Dikarya</taxon>
        <taxon>Basidiomycota</taxon>
        <taxon>Agaricomycotina</taxon>
        <taxon>Agaricomycetes</taxon>
        <taxon>Hymenochaetales</taxon>
        <taxon>Hymenochaetaceae</taxon>
        <taxon>Pyrrhoderma</taxon>
    </lineage>
</organism>
<dbReference type="InterPro" id="IPR000504">
    <property type="entry name" value="RRM_dom"/>
</dbReference>
<dbReference type="SUPFAM" id="SSF54928">
    <property type="entry name" value="RNA-binding domain, RBD"/>
    <property type="match status" value="2"/>
</dbReference>
<feature type="region of interest" description="Disordered" evidence="3">
    <location>
        <begin position="1"/>
        <end position="61"/>
    </location>
</feature>
<comment type="caution">
    <text evidence="5">The sequence shown here is derived from an EMBL/GenBank/DDBJ whole genome shotgun (WGS) entry which is preliminary data.</text>
</comment>
<dbReference type="EMBL" id="NBII01000010">
    <property type="protein sequence ID" value="PAV15411.1"/>
    <property type="molecule type" value="Genomic_DNA"/>
</dbReference>
<evidence type="ECO:0000256" key="3">
    <source>
        <dbReference type="SAM" id="MobiDB-lite"/>
    </source>
</evidence>
<evidence type="ECO:0000313" key="5">
    <source>
        <dbReference type="EMBL" id="PAV15411.1"/>
    </source>
</evidence>
<dbReference type="AlphaFoldDB" id="A0A286U753"/>
<dbReference type="InParanoid" id="A0A286U753"/>
<feature type="domain" description="RRM" evidence="4">
    <location>
        <begin position="90"/>
        <end position="167"/>
    </location>
</feature>
<feature type="compositionally biased region" description="Pro residues" evidence="3">
    <location>
        <begin position="619"/>
        <end position="628"/>
    </location>
</feature>
<sequence>MTPLSPVSDPKNNPSSVQSSPAPNPTSTPASPASSPKPQSSPINDMDPVSASSDTKPLPSNDEVEAVIRMATSTVPTPDGRPPPGKDTRTQLFVGNLPYRVRWQDLKDLFRRAGTVLRADVSLSPDNRSRGYGTVLLASAEDAGRAVDMFNGYSWQGRVLEVRLDRLGAIPGADIDASGIATASGMTMGINGLGGIPGMINSLSGTNPLGGIGTLHVPAPQSVLPFVAPNVSGSALGPNPLPAISPALLSSVLGNNTLPSNVPSVSPLLPVNSGLVSLQKQQQEQDHEDLLLQQVRRSSFIQNGQGQLEHFLGSISPAMGDWDYDRPKSSGMRSLFVGNLPFHCQWQDLKDLFRQAGTILRADVSLGPDGRSRGFGTVSFANEIDAERAVAMFNGFDYNGRILKVHYDKFSAQSPLPPPNVSLQSSQSSSVSTPIQPSAVATQQAILQAAQLHQLVNGQGIERYSNLNKSSDIILEGGGTSYASALQALHESMNTIQSDPSHSTVFGSGNNTSHSSSNTGGSPTSPLKTLASTSSSRPGTGNSRSINGLSEATNSLISNSTAIPNPFNTSPKSPKHSRIISAGSSSRPTTSSSRPTTSSTNPGSVTSSSTSPRANHPAHPGPISLPPPPAVGNFPIPVYSPHNPISPIGHPVSPAYHAYTNTGPLSPVYALPPHMQHHPSSMTPHGLPPITPSMPSFSFVPQPSPGIVSGGGSSAIPPTPSEGVHLNQHIEASVYSTPTTSGMNLSAMMSPPLHLPQHVFQQFTPGSVMSPGAFYGRPGSGNNGRASYLNPAVGSPVLIHPPYPYPHPGSQPGSPAMFFGYSEEPNGYFPPLGNTFAGHGQGQEGYFPPITAFNNSSLANEIMKEGSNMGTSYDERGENGLPIHSRNDSGSAQTNSESGENTNGIEDGRARSSSSGATSWHSPDEQDKGGDYVSGITYGVANLQVSTSTKVGEGNYRMPSYAAAAALGTSSSLEDTTSGHGITRHNSVGSKKENEPRPSSLQKTHSDETGSHVRLKTAGVAAA</sequence>
<feature type="compositionally biased region" description="Low complexity" evidence="3">
    <location>
        <begin position="507"/>
        <end position="526"/>
    </location>
</feature>
<feature type="compositionally biased region" description="Polar residues" evidence="3">
    <location>
        <begin position="496"/>
        <end position="506"/>
    </location>
</feature>
<feature type="compositionally biased region" description="Low complexity" evidence="3">
    <location>
        <begin position="421"/>
        <end position="436"/>
    </location>
</feature>
<dbReference type="GO" id="GO:0005634">
    <property type="term" value="C:nucleus"/>
    <property type="evidence" value="ECO:0007669"/>
    <property type="project" value="TreeGrafter"/>
</dbReference>
<feature type="region of interest" description="Disordered" evidence="3">
    <location>
        <begin position="496"/>
        <end position="628"/>
    </location>
</feature>
<protein>
    <submittedName>
        <fullName evidence="5">RNA-binding domain-containing</fullName>
    </submittedName>
</protein>
<evidence type="ECO:0000313" key="6">
    <source>
        <dbReference type="Proteomes" id="UP000217199"/>
    </source>
</evidence>
<feature type="compositionally biased region" description="Polar residues" evidence="3">
    <location>
        <begin position="530"/>
        <end position="572"/>
    </location>
</feature>
<feature type="compositionally biased region" description="Polar residues" evidence="3">
    <location>
        <begin position="888"/>
        <end position="904"/>
    </location>
</feature>
<dbReference type="GO" id="GO:0005737">
    <property type="term" value="C:cytoplasm"/>
    <property type="evidence" value="ECO:0007669"/>
    <property type="project" value="TreeGrafter"/>
</dbReference>
<proteinExistence type="predicted"/>
<dbReference type="OrthoDB" id="1049195at2759"/>
<feature type="compositionally biased region" description="Low complexity" evidence="3">
    <location>
        <begin position="584"/>
        <end position="612"/>
    </location>
</feature>
<evidence type="ECO:0000256" key="1">
    <source>
        <dbReference type="ARBA" id="ARBA00022884"/>
    </source>
</evidence>